<evidence type="ECO:0000256" key="1">
    <source>
        <dbReference type="SAM" id="Phobius"/>
    </source>
</evidence>
<feature type="transmembrane region" description="Helical" evidence="1">
    <location>
        <begin position="18"/>
        <end position="37"/>
    </location>
</feature>
<name>A0ABT9D9W7_9CELL</name>
<dbReference type="RefSeq" id="WP_304601310.1">
    <property type="nucleotide sequence ID" value="NZ_JAUQYO010000001.1"/>
</dbReference>
<reference evidence="2 3" key="1">
    <citation type="submission" date="2023-07" db="EMBL/GenBank/DDBJ databases">
        <title>Description of novel actinomycetes strains, isolated from tidal flat sediment.</title>
        <authorList>
            <person name="Lu C."/>
        </authorList>
    </citation>
    <scope>NUCLEOTIDE SEQUENCE [LARGE SCALE GENOMIC DNA]</scope>
    <source>
        <strain evidence="2 3">SYSU T00b441</strain>
    </source>
</reference>
<feature type="transmembrane region" description="Helical" evidence="1">
    <location>
        <begin position="43"/>
        <end position="61"/>
    </location>
</feature>
<accession>A0ABT9D9W7</accession>
<feature type="transmembrane region" description="Helical" evidence="1">
    <location>
        <begin position="82"/>
        <end position="103"/>
    </location>
</feature>
<keyword evidence="3" id="KW-1185">Reference proteome</keyword>
<comment type="caution">
    <text evidence="2">The sequence shown here is derived from an EMBL/GenBank/DDBJ whole genome shotgun (WGS) entry which is preliminary data.</text>
</comment>
<keyword evidence="1" id="KW-0812">Transmembrane</keyword>
<evidence type="ECO:0000313" key="3">
    <source>
        <dbReference type="Proteomes" id="UP001232536"/>
    </source>
</evidence>
<keyword evidence="1" id="KW-0472">Membrane</keyword>
<gene>
    <name evidence="2" type="ORF">Q6348_10880</name>
</gene>
<evidence type="ECO:0008006" key="4">
    <source>
        <dbReference type="Google" id="ProtNLM"/>
    </source>
</evidence>
<sequence length="104" mass="10916">MPVWGRQQAFERQHLQRALTLLGLTSVLGAILIILAGTDPVRAVGATLVGLGVIVALAAMSRRRYETDARAGFAVLRSRDGTFVLGSAVAFLVVAALAAVLMLS</sequence>
<proteinExistence type="predicted"/>
<dbReference type="Proteomes" id="UP001232536">
    <property type="component" value="Unassembled WGS sequence"/>
</dbReference>
<protein>
    <recommendedName>
        <fullName evidence="4">DUF202 domain-containing protein</fullName>
    </recommendedName>
</protein>
<organism evidence="2 3">
    <name type="scientific">Actinotalea lenta</name>
    <dbReference type="NCBI Taxonomy" id="3064654"/>
    <lineage>
        <taxon>Bacteria</taxon>
        <taxon>Bacillati</taxon>
        <taxon>Actinomycetota</taxon>
        <taxon>Actinomycetes</taxon>
        <taxon>Micrococcales</taxon>
        <taxon>Cellulomonadaceae</taxon>
        <taxon>Actinotalea</taxon>
    </lineage>
</organism>
<evidence type="ECO:0000313" key="2">
    <source>
        <dbReference type="EMBL" id="MDO8107699.1"/>
    </source>
</evidence>
<dbReference type="EMBL" id="JAUQYP010000001">
    <property type="protein sequence ID" value="MDO8107699.1"/>
    <property type="molecule type" value="Genomic_DNA"/>
</dbReference>
<keyword evidence="1" id="KW-1133">Transmembrane helix</keyword>